<dbReference type="RefSeq" id="WP_092430888.1">
    <property type="nucleotide sequence ID" value="NZ_FOXM01000007.1"/>
</dbReference>
<evidence type="ECO:0000313" key="10">
    <source>
        <dbReference type="EMBL" id="SFP87723.1"/>
    </source>
</evidence>
<proteinExistence type="inferred from homology"/>
<dbReference type="FunFam" id="1.20.1740.10:FF:000004">
    <property type="entry name" value="Sodium:alanine symporter family protein"/>
    <property type="match status" value="1"/>
</dbReference>
<feature type="transmembrane region" description="Helical" evidence="9">
    <location>
        <begin position="182"/>
        <end position="201"/>
    </location>
</feature>
<evidence type="ECO:0000256" key="9">
    <source>
        <dbReference type="RuleBase" id="RU363064"/>
    </source>
</evidence>
<comment type="subcellular location">
    <subcellularLocation>
        <location evidence="9">Cell inner membrane</location>
        <topology evidence="9">Multi-pass membrane protein</topology>
    </subcellularLocation>
    <subcellularLocation>
        <location evidence="1">Cell membrane</location>
        <topology evidence="1">Multi-pass membrane protein</topology>
    </subcellularLocation>
</comment>
<dbReference type="InterPro" id="IPR001463">
    <property type="entry name" value="Na/Ala_symport"/>
</dbReference>
<evidence type="ECO:0000256" key="6">
    <source>
        <dbReference type="ARBA" id="ARBA00022847"/>
    </source>
</evidence>
<evidence type="ECO:0000256" key="1">
    <source>
        <dbReference type="ARBA" id="ARBA00004651"/>
    </source>
</evidence>
<keyword evidence="9" id="KW-0997">Cell inner membrane</keyword>
<dbReference type="PROSITE" id="PS00873">
    <property type="entry name" value="NA_ALANINE_SYMP"/>
    <property type="match status" value="1"/>
</dbReference>
<gene>
    <name evidence="10" type="ORF">SAMN05216229_10711</name>
</gene>
<evidence type="ECO:0000313" key="11">
    <source>
        <dbReference type="Proteomes" id="UP000243084"/>
    </source>
</evidence>
<keyword evidence="8 9" id="KW-0472">Membrane</keyword>
<name>A0A1I5TXE7_9GAMM</name>
<dbReference type="Pfam" id="PF01235">
    <property type="entry name" value="Na_Ala_symp"/>
    <property type="match status" value="1"/>
</dbReference>
<feature type="transmembrane region" description="Helical" evidence="9">
    <location>
        <begin position="389"/>
        <end position="407"/>
    </location>
</feature>
<keyword evidence="4" id="KW-1003">Cell membrane</keyword>
<organism evidence="10 11">
    <name type="scientific">Geopseudomonas sagittaria</name>
    <dbReference type="NCBI Taxonomy" id="1135990"/>
    <lineage>
        <taxon>Bacteria</taxon>
        <taxon>Pseudomonadati</taxon>
        <taxon>Pseudomonadota</taxon>
        <taxon>Gammaproteobacteria</taxon>
        <taxon>Pseudomonadales</taxon>
        <taxon>Pseudomonadaceae</taxon>
        <taxon>Geopseudomonas</taxon>
    </lineage>
</organism>
<feature type="transmembrane region" description="Helical" evidence="9">
    <location>
        <begin position="237"/>
        <end position="261"/>
    </location>
</feature>
<feature type="transmembrane region" description="Helical" evidence="9">
    <location>
        <begin position="97"/>
        <end position="120"/>
    </location>
</feature>
<evidence type="ECO:0000256" key="8">
    <source>
        <dbReference type="ARBA" id="ARBA00023136"/>
    </source>
</evidence>
<dbReference type="EMBL" id="FOXM01000007">
    <property type="protein sequence ID" value="SFP87723.1"/>
    <property type="molecule type" value="Genomic_DNA"/>
</dbReference>
<keyword evidence="3 9" id="KW-0813">Transport</keyword>
<dbReference type="OrthoDB" id="9806926at2"/>
<feature type="transmembrane region" description="Helical" evidence="9">
    <location>
        <begin position="413"/>
        <end position="433"/>
    </location>
</feature>
<dbReference type="NCBIfam" id="TIGR00835">
    <property type="entry name" value="agcS"/>
    <property type="match status" value="1"/>
</dbReference>
<dbReference type="GO" id="GO:0005886">
    <property type="term" value="C:plasma membrane"/>
    <property type="evidence" value="ECO:0007669"/>
    <property type="project" value="UniProtKB-SubCell"/>
</dbReference>
<feature type="transmembrane region" description="Helical" evidence="9">
    <location>
        <begin position="345"/>
        <end position="368"/>
    </location>
</feature>
<evidence type="ECO:0000256" key="4">
    <source>
        <dbReference type="ARBA" id="ARBA00022475"/>
    </source>
</evidence>
<evidence type="ECO:0000256" key="3">
    <source>
        <dbReference type="ARBA" id="ARBA00022448"/>
    </source>
</evidence>
<dbReference type="PANTHER" id="PTHR30330:SF1">
    <property type="entry name" value="AMINO-ACID CARRIER PROTEIN ALST"/>
    <property type="match status" value="1"/>
</dbReference>
<dbReference type="PANTHER" id="PTHR30330">
    <property type="entry name" value="AGSS FAMILY TRANSPORTER, SODIUM-ALANINE"/>
    <property type="match status" value="1"/>
</dbReference>
<accession>A0A1I5TXE7</accession>
<feature type="transmembrane region" description="Helical" evidence="9">
    <location>
        <begin position="72"/>
        <end position="91"/>
    </location>
</feature>
<dbReference type="PRINTS" id="PR00175">
    <property type="entry name" value="NAALASMPORT"/>
</dbReference>
<feature type="transmembrane region" description="Helical" evidence="9">
    <location>
        <begin position="16"/>
        <end position="34"/>
    </location>
</feature>
<feature type="transmembrane region" description="Helical" evidence="9">
    <location>
        <begin position="303"/>
        <end position="325"/>
    </location>
</feature>
<dbReference type="AlphaFoldDB" id="A0A1I5TXE7"/>
<feature type="transmembrane region" description="Helical" evidence="9">
    <location>
        <begin position="210"/>
        <end position="231"/>
    </location>
</feature>
<protein>
    <submittedName>
        <fullName evidence="10">Alanine or glycine:cation symporter, AGCS family</fullName>
    </submittedName>
</protein>
<keyword evidence="11" id="KW-1185">Reference proteome</keyword>
<evidence type="ECO:0000256" key="7">
    <source>
        <dbReference type="ARBA" id="ARBA00022989"/>
    </source>
</evidence>
<evidence type="ECO:0000256" key="5">
    <source>
        <dbReference type="ARBA" id="ARBA00022692"/>
    </source>
</evidence>
<comment type="similarity">
    <text evidence="2 9">Belongs to the alanine or glycine:cation symporter (AGCS) (TC 2.A.25) family.</text>
</comment>
<keyword evidence="5 9" id="KW-0812">Transmembrane</keyword>
<keyword evidence="7 9" id="KW-1133">Transmembrane helix</keyword>
<dbReference type="Proteomes" id="UP000243084">
    <property type="component" value="Unassembled WGS sequence"/>
</dbReference>
<evidence type="ECO:0000256" key="2">
    <source>
        <dbReference type="ARBA" id="ARBA00009261"/>
    </source>
</evidence>
<dbReference type="GO" id="GO:0005283">
    <property type="term" value="F:amino acid:sodium symporter activity"/>
    <property type="evidence" value="ECO:0007669"/>
    <property type="project" value="InterPro"/>
</dbReference>
<sequence length="474" mass="50358">MQEIANQVVDLLNGLIWGRILIWLLAGAGVYFTLRLGLIQIRHFGHVFSVLRGSRHSDAAGISSFQALCTSLAARVGTGNIAGVAVAITLGGPGAIFWMWVIALVGMATGFVEATLAQLFKIRDDNGQFRGGPAYYMERGLGARWMGVLFSIFLIIAFGFVFNSVQANTISGAMQGAFGIDTWITGVAVVLLTGLIIFGGLRSIARFSELAVPFMAVAYLLMALVIIAMNLGELPGVLATIVRSAFGLEEAAAGGLGAAILNGFKRGLFSNEAGMGSAPNAAASATPHPPHPASQGYVQMAGVFIDTLLICTASAAIILLSGVPVGEAQGSMLVQNALAAEMGDWTRYFLAVVILFFAFTSIVANYFYAENCLVFLEHNHPAGLLIFRLLVLAMVMFGSLASLPFVWNLADVSMGLMAITNLVAILLLSGLALKLARDYNEQRQAGRLPTFDASRYPEIRSKIAPGIWDGDGKR</sequence>
<keyword evidence="6 9" id="KW-0769">Symport</keyword>
<feature type="transmembrane region" description="Helical" evidence="9">
    <location>
        <begin position="141"/>
        <end position="162"/>
    </location>
</feature>
<reference evidence="11" key="1">
    <citation type="submission" date="2016-10" db="EMBL/GenBank/DDBJ databases">
        <authorList>
            <person name="Varghese N."/>
            <person name="Submissions S."/>
        </authorList>
    </citation>
    <scope>NUCLEOTIDE SEQUENCE [LARGE SCALE GENOMIC DNA]</scope>
    <source>
        <strain evidence="11">JCM 18195</strain>
    </source>
</reference>
<dbReference type="Gene3D" id="1.20.1740.10">
    <property type="entry name" value="Amino acid/polyamine transporter I"/>
    <property type="match status" value="1"/>
</dbReference>